<dbReference type="SUPFAM" id="SSF53067">
    <property type="entry name" value="Actin-like ATPase domain"/>
    <property type="match status" value="1"/>
</dbReference>
<dbReference type="CDD" id="cd24066">
    <property type="entry name" value="ASKHA_NBD_ROK_EcFRK-like"/>
    <property type="match status" value="1"/>
</dbReference>
<dbReference type="EMBL" id="FXAM01000001">
    <property type="protein sequence ID" value="SMF93383.1"/>
    <property type="molecule type" value="Genomic_DNA"/>
</dbReference>
<accession>A0A1Y6CXU8</accession>
<keyword evidence="1" id="KW-0119">Carbohydrate metabolism</keyword>
<dbReference type="Gene3D" id="3.30.420.40">
    <property type="match status" value="2"/>
</dbReference>
<dbReference type="PROSITE" id="PS01125">
    <property type="entry name" value="ROK"/>
    <property type="match status" value="1"/>
</dbReference>
<protein>
    <submittedName>
        <fullName evidence="2">Fructokinase</fullName>
    </submittedName>
</protein>
<proteinExistence type="predicted"/>
<organism evidence="2 3">
    <name type="scientific">Methylomagnum ishizawai</name>
    <dbReference type="NCBI Taxonomy" id="1760988"/>
    <lineage>
        <taxon>Bacteria</taxon>
        <taxon>Pseudomonadati</taxon>
        <taxon>Pseudomonadota</taxon>
        <taxon>Gammaproteobacteria</taxon>
        <taxon>Methylococcales</taxon>
        <taxon>Methylococcaceae</taxon>
        <taxon>Methylomagnum</taxon>
    </lineage>
</organism>
<dbReference type="InterPro" id="IPR043129">
    <property type="entry name" value="ATPase_NBD"/>
</dbReference>
<keyword evidence="3" id="KW-1185">Reference proteome</keyword>
<dbReference type="OrthoDB" id="9810372at2"/>
<dbReference type="PANTHER" id="PTHR18964:SF174">
    <property type="entry name" value="D-ALLOSE KINASE-RELATED"/>
    <property type="match status" value="1"/>
</dbReference>
<dbReference type="STRING" id="1760988.SAMN02949497_0663"/>
<dbReference type="Proteomes" id="UP000192923">
    <property type="component" value="Unassembled WGS sequence"/>
</dbReference>
<name>A0A1Y6CXU8_9GAMM</name>
<evidence type="ECO:0000313" key="2">
    <source>
        <dbReference type="EMBL" id="SMF93383.1"/>
    </source>
</evidence>
<sequence>MENNNIRFGIDLGGTKIELIALAPEDGAELWRRRAPTPQGDYRGILQVVADLVVEAERALSAEGTVGIGTPGALSRASGRLKNSNSVCLNGQPIVEDLQRLLGRPVRIANDADCFALSEATDGAAAGAEVVFGVILGTGVGGGIVVRGRPLNGPNAIAGEWGHNPLPWPTAEELPGPVCYCGRRGCIETFLSGPGLARDYARHAGAALAGPEIVARAATGDAVCEAALLRYEERLARALAHVINLLDPDAVVLGGGLSNCARLYANVPKLWGRYVFSDRVDTRLVAPRHGDSSGVRGAAWLW</sequence>
<dbReference type="PANTHER" id="PTHR18964">
    <property type="entry name" value="ROK (REPRESSOR, ORF, KINASE) FAMILY"/>
    <property type="match status" value="1"/>
</dbReference>
<dbReference type="RefSeq" id="WP_085209913.1">
    <property type="nucleotide sequence ID" value="NZ_FXAM01000001.1"/>
</dbReference>
<evidence type="ECO:0000313" key="3">
    <source>
        <dbReference type="Proteomes" id="UP000192923"/>
    </source>
</evidence>
<dbReference type="GO" id="GO:0004396">
    <property type="term" value="F:hexokinase activity"/>
    <property type="evidence" value="ECO:0007669"/>
    <property type="project" value="TreeGrafter"/>
</dbReference>
<keyword evidence="2" id="KW-0808">Transferase</keyword>
<evidence type="ECO:0000256" key="1">
    <source>
        <dbReference type="ARBA" id="ARBA00023277"/>
    </source>
</evidence>
<dbReference type="InterPro" id="IPR049874">
    <property type="entry name" value="ROK_cs"/>
</dbReference>
<dbReference type="InterPro" id="IPR000600">
    <property type="entry name" value="ROK"/>
</dbReference>
<dbReference type="Pfam" id="PF00480">
    <property type="entry name" value="ROK"/>
    <property type="match status" value="1"/>
</dbReference>
<gene>
    <name evidence="2" type="ORF">SAMN02949497_0663</name>
</gene>
<keyword evidence="2" id="KW-0418">Kinase</keyword>
<reference evidence="2 3" key="1">
    <citation type="submission" date="2016-12" db="EMBL/GenBank/DDBJ databases">
        <authorList>
            <person name="Song W.-J."/>
            <person name="Kurnit D.M."/>
        </authorList>
    </citation>
    <scope>NUCLEOTIDE SEQUENCE [LARGE SCALE GENOMIC DNA]</scope>
    <source>
        <strain evidence="2 3">175</strain>
    </source>
</reference>
<dbReference type="AlphaFoldDB" id="A0A1Y6CXU8"/>